<protein>
    <submittedName>
        <fullName evidence="1">Lipocalin</fullName>
    </submittedName>
</protein>
<dbReference type="GO" id="GO:0043176">
    <property type="term" value="F:amine binding"/>
    <property type="evidence" value="ECO:0007669"/>
    <property type="project" value="InterPro"/>
</dbReference>
<organism evidence="1">
    <name type="scientific">Argas monolakensis</name>
    <name type="common">Mono lake bird tick</name>
    <dbReference type="NCBI Taxonomy" id="34602"/>
    <lineage>
        <taxon>Eukaryota</taxon>
        <taxon>Metazoa</taxon>
        <taxon>Ecdysozoa</taxon>
        <taxon>Arthropoda</taxon>
        <taxon>Chelicerata</taxon>
        <taxon>Arachnida</taxon>
        <taxon>Acari</taxon>
        <taxon>Parasitiformes</taxon>
        <taxon>Ixodida</taxon>
        <taxon>Ixodoidea</taxon>
        <taxon>Argasidae</taxon>
        <taxon>Argasinae</taxon>
        <taxon>Argas</taxon>
    </lineage>
</organism>
<dbReference type="EMBL" id="DQ886794">
    <property type="protein sequence ID" value="ABI52711.1"/>
    <property type="molecule type" value="mRNA"/>
</dbReference>
<dbReference type="GO" id="GO:0030682">
    <property type="term" value="P:symbiont-mediated perturbation of host defenses"/>
    <property type="evidence" value="ECO:0007669"/>
    <property type="project" value="InterPro"/>
</dbReference>
<dbReference type="InterPro" id="IPR002970">
    <property type="entry name" value="Tick_his-bd"/>
</dbReference>
<evidence type="ECO:0000313" key="1">
    <source>
        <dbReference type="EMBL" id="ABI52711.1"/>
    </source>
</evidence>
<dbReference type="SUPFAM" id="SSF50814">
    <property type="entry name" value="Lipocalins"/>
    <property type="match status" value="1"/>
</dbReference>
<sequence length="122" mass="13852">RDGIRPGTSEAFLYGTIPKKGTEKDLLSFSAVQSASQGIHYRVAFAKYGECFILRSLRKQDNFGCELWISEDNAGMNLDKSACHVVFKAKCPGNLQHSFSRDLCCEHRQQFYASRKVPWCPR</sequence>
<feature type="non-terminal residue" evidence="1">
    <location>
        <position position="1"/>
    </location>
</feature>
<dbReference type="AlphaFoldDB" id="Q09JQ2"/>
<dbReference type="Pfam" id="PF02098">
    <property type="entry name" value="His_binding"/>
    <property type="match status" value="1"/>
</dbReference>
<proteinExistence type="evidence at transcript level"/>
<dbReference type="InterPro" id="IPR012674">
    <property type="entry name" value="Calycin"/>
</dbReference>
<reference evidence="1" key="1">
    <citation type="journal article" date="2008" name="Insect Biochem. Mol. Biol.">
        <title>Comparative sialomics between hard and soft ticks: implications for the evolution of blood-feeding behavior.</title>
        <authorList>
            <person name="Mans B.J."/>
            <person name="Andersen J.F."/>
            <person name="Francischetti I.M."/>
            <person name="Valenzuela J.G."/>
            <person name="Schwan T.G."/>
            <person name="Pham V.M."/>
            <person name="Garfield M.K."/>
            <person name="Hammer C.H."/>
            <person name="Ribeiro J.M."/>
        </authorList>
    </citation>
    <scope>NUCLEOTIDE SEQUENCE</scope>
    <source>
        <strain evidence="1">AM-209</strain>
        <tissue evidence="1">Adult salivary gland</tissue>
    </source>
</reference>
<dbReference type="Gene3D" id="2.40.128.20">
    <property type="match status" value="1"/>
</dbReference>
<name>Q09JQ2_ARGMO</name>
<accession>Q09JQ2</accession>